<sequence>MYTKERIKGGLKIAEEEIDLREIFLIIRKRTKMIVIITLLATIISGIFSYFIATPVYKASTSLIVSRTQSSALNNSQIQVQDIQTSRMLAATYSEFVKSRRVLQPVIERLRLPLTVDQLKNSVDVAAKGNTEIIEISVKNSDPRKAAEIANAIADSFVENIVKIMNIDNVQVIDKAIPPTSKISPKTSLNIAVAAILGFMISVFIVFLLEYMDRTIKSPEDIKKYLDLPVLGVIPEIKN</sequence>
<keyword evidence="3" id="KW-1003">Cell membrane</keyword>
<comment type="similarity">
    <text evidence="2">Belongs to the CpsC/CapA family.</text>
</comment>
<dbReference type="GO" id="GO:0005886">
    <property type="term" value="C:plasma membrane"/>
    <property type="evidence" value="ECO:0007669"/>
    <property type="project" value="UniProtKB-SubCell"/>
</dbReference>
<dbReference type="InterPro" id="IPR050445">
    <property type="entry name" value="Bact_polysacc_biosynth/exp"/>
</dbReference>
<evidence type="ECO:0000313" key="11">
    <source>
        <dbReference type="Proteomes" id="UP000002156"/>
    </source>
</evidence>
<evidence type="ECO:0000256" key="7">
    <source>
        <dbReference type="SAM" id="Phobius"/>
    </source>
</evidence>
<keyword evidence="5 7" id="KW-1133">Transmembrane helix</keyword>
<dbReference type="eggNOG" id="COG3944">
    <property type="taxonomic scope" value="Bacteria"/>
</dbReference>
<dbReference type="Pfam" id="PF02706">
    <property type="entry name" value="Wzz"/>
    <property type="match status" value="1"/>
</dbReference>
<accession>B0KAR6</accession>
<gene>
    <name evidence="10" type="ordered locus">Teth39_1555</name>
</gene>
<evidence type="ECO:0000259" key="8">
    <source>
        <dbReference type="Pfam" id="PF02706"/>
    </source>
</evidence>
<name>B0KAR6_THEP3</name>
<feature type="transmembrane region" description="Helical" evidence="7">
    <location>
        <begin position="33"/>
        <end position="53"/>
    </location>
</feature>
<keyword evidence="11" id="KW-1185">Reference proteome</keyword>
<reference evidence="11" key="1">
    <citation type="submission" date="2008-01" db="EMBL/GenBank/DDBJ databases">
        <title>Complete sequence of Thermoanaerobacter pseudethanolicus 39E.</title>
        <authorList>
            <person name="Copeland A."/>
            <person name="Lucas S."/>
            <person name="Lapidus A."/>
            <person name="Barry K."/>
            <person name="Glavina del Rio T."/>
            <person name="Dalin E."/>
            <person name="Tice H."/>
            <person name="Pitluck S."/>
            <person name="Bruce D."/>
            <person name="Goodwin L."/>
            <person name="Saunders E."/>
            <person name="Brettin T."/>
            <person name="Detter J.C."/>
            <person name="Han C."/>
            <person name="Schmutz J."/>
            <person name="Larimer F."/>
            <person name="Land M."/>
            <person name="Hauser L."/>
            <person name="Kyrpides N."/>
            <person name="Lykidis A."/>
            <person name="Hemme C."/>
            <person name="Fields M.W."/>
            <person name="He Z."/>
            <person name="Zhou J."/>
            <person name="Richardson P."/>
        </authorList>
    </citation>
    <scope>NUCLEOTIDE SEQUENCE [LARGE SCALE GENOMIC DNA]</scope>
    <source>
        <strain evidence="11">ATCC 33223 / DSM 2355 / 39E</strain>
    </source>
</reference>
<dbReference type="PANTHER" id="PTHR32309">
    <property type="entry name" value="TYROSINE-PROTEIN KINASE"/>
    <property type="match status" value="1"/>
</dbReference>
<evidence type="ECO:0000259" key="9">
    <source>
        <dbReference type="Pfam" id="PF13807"/>
    </source>
</evidence>
<evidence type="ECO:0000256" key="1">
    <source>
        <dbReference type="ARBA" id="ARBA00004651"/>
    </source>
</evidence>
<dbReference type="KEGG" id="tpd:Teth39_1555"/>
<feature type="domain" description="Polysaccharide chain length determinant N-terminal" evidence="8">
    <location>
        <begin position="16"/>
        <end position="109"/>
    </location>
</feature>
<dbReference type="HOGENOM" id="CLU_082668_2_0_9"/>
<protein>
    <submittedName>
        <fullName evidence="10">Lipopolysaccharide biosynthesis protein</fullName>
    </submittedName>
</protein>
<dbReference type="Proteomes" id="UP000002156">
    <property type="component" value="Chromosome"/>
</dbReference>
<proteinExistence type="inferred from homology"/>
<dbReference type="AlphaFoldDB" id="B0KAR6"/>
<dbReference type="GO" id="GO:0004713">
    <property type="term" value="F:protein tyrosine kinase activity"/>
    <property type="evidence" value="ECO:0007669"/>
    <property type="project" value="TreeGrafter"/>
</dbReference>
<keyword evidence="4 7" id="KW-0812">Transmembrane</keyword>
<comment type="subcellular location">
    <subcellularLocation>
        <location evidence="1">Cell membrane</location>
        <topology evidence="1">Multi-pass membrane protein</topology>
    </subcellularLocation>
</comment>
<dbReference type="InterPro" id="IPR032807">
    <property type="entry name" value="GNVR"/>
</dbReference>
<feature type="transmembrane region" description="Helical" evidence="7">
    <location>
        <begin position="189"/>
        <end position="209"/>
    </location>
</feature>
<evidence type="ECO:0000256" key="6">
    <source>
        <dbReference type="ARBA" id="ARBA00023136"/>
    </source>
</evidence>
<keyword evidence="6 7" id="KW-0472">Membrane</keyword>
<evidence type="ECO:0000256" key="2">
    <source>
        <dbReference type="ARBA" id="ARBA00006683"/>
    </source>
</evidence>
<dbReference type="Pfam" id="PF13807">
    <property type="entry name" value="GNVR"/>
    <property type="match status" value="1"/>
</dbReference>
<evidence type="ECO:0000313" key="10">
    <source>
        <dbReference type="EMBL" id="ABY95200.1"/>
    </source>
</evidence>
<dbReference type="InterPro" id="IPR003856">
    <property type="entry name" value="LPS_length_determ_N"/>
</dbReference>
<dbReference type="PANTHER" id="PTHR32309:SF13">
    <property type="entry name" value="FERRIC ENTEROBACTIN TRANSPORT PROTEIN FEPE"/>
    <property type="match status" value="1"/>
</dbReference>
<evidence type="ECO:0000256" key="3">
    <source>
        <dbReference type="ARBA" id="ARBA00022475"/>
    </source>
</evidence>
<dbReference type="STRING" id="340099.Teth39_1555"/>
<dbReference type="EMBL" id="CP000924">
    <property type="protein sequence ID" value="ABY95200.1"/>
    <property type="molecule type" value="Genomic_DNA"/>
</dbReference>
<feature type="domain" description="Tyrosine-protein kinase G-rich" evidence="9">
    <location>
        <begin position="159"/>
        <end position="208"/>
    </location>
</feature>
<evidence type="ECO:0000256" key="4">
    <source>
        <dbReference type="ARBA" id="ARBA00022692"/>
    </source>
</evidence>
<organism evidence="10 11">
    <name type="scientific">Thermoanaerobacter pseudethanolicus (strain ATCC 33223 / 39E)</name>
    <name type="common">Clostridium thermohydrosulfuricum</name>
    <dbReference type="NCBI Taxonomy" id="340099"/>
    <lineage>
        <taxon>Bacteria</taxon>
        <taxon>Bacillati</taxon>
        <taxon>Bacillota</taxon>
        <taxon>Clostridia</taxon>
        <taxon>Thermoanaerobacterales</taxon>
        <taxon>Thermoanaerobacteraceae</taxon>
        <taxon>Thermoanaerobacter</taxon>
    </lineage>
</organism>
<evidence type="ECO:0000256" key="5">
    <source>
        <dbReference type="ARBA" id="ARBA00022989"/>
    </source>
</evidence>